<dbReference type="RefSeq" id="WP_066791313.1">
    <property type="nucleotide sequence ID" value="NZ_CP014806.1"/>
</dbReference>
<evidence type="ECO:0000313" key="2">
    <source>
        <dbReference type="EMBL" id="AMX00683.1"/>
    </source>
</evidence>
<protein>
    <recommendedName>
        <fullName evidence="4">Spore cortex biosynthesis protein YabQ</fullName>
    </recommendedName>
</protein>
<dbReference type="NCBIfam" id="TIGR02893">
    <property type="entry name" value="spore_yabQ"/>
    <property type="match status" value="1"/>
</dbReference>
<accession>A0A143HG35</accession>
<keyword evidence="1" id="KW-1133">Transmembrane helix</keyword>
<organism evidence="2 3">
    <name type="scientific">Rummeliibacillus stabekisii</name>
    <dbReference type="NCBI Taxonomy" id="241244"/>
    <lineage>
        <taxon>Bacteria</taxon>
        <taxon>Bacillati</taxon>
        <taxon>Bacillota</taxon>
        <taxon>Bacilli</taxon>
        <taxon>Bacillales</taxon>
        <taxon>Caryophanaceae</taxon>
        <taxon>Rummeliibacillus</taxon>
    </lineage>
</organism>
<reference evidence="3" key="2">
    <citation type="submission" date="2016-03" db="EMBL/GenBank/DDBJ databases">
        <authorList>
            <person name="Ploux O."/>
        </authorList>
    </citation>
    <scope>NUCLEOTIDE SEQUENCE [LARGE SCALE GENOMIC DNA]</scope>
    <source>
        <strain evidence="3">PP9</strain>
    </source>
</reference>
<name>A0A143HG35_9BACL</name>
<dbReference type="EMBL" id="CP014806">
    <property type="protein sequence ID" value="AMX00683.1"/>
    <property type="molecule type" value="Genomic_DNA"/>
</dbReference>
<gene>
    <name evidence="2" type="ORF">ATY39_15430</name>
</gene>
<feature type="transmembrane region" description="Helical" evidence="1">
    <location>
        <begin position="71"/>
        <end position="88"/>
    </location>
</feature>
<dbReference type="InterPro" id="IPR019074">
    <property type="entry name" value="YabQ"/>
</dbReference>
<dbReference type="Pfam" id="PF09578">
    <property type="entry name" value="Spore_YabQ"/>
    <property type="match status" value="1"/>
</dbReference>
<evidence type="ECO:0000256" key="1">
    <source>
        <dbReference type="SAM" id="Phobius"/>
    </source>
</evidence>
<keyword evidence="1" id="KW-0472">Membrane</keyword>
<reference evidence="2 3" key="1">
    <citation type="journal article" date="2016" name="Genome Announc.">
        <title>Whole-Genome Sequence of Rummeliibacillus stabekisii Strain PP9 Isolated from Antarctic Soil.</title>
        <authorList>
            <person name="da Mota F.F."/>
            <person name="Vollu R.E."/>
            <person name="Jurelevicius D."/>
            <person name="Seldin L."/>
        </authorList>
    </citation>
    <scope>NUCLEOTIDE SEQUENCE [LARGE SCALE GENOMIC DNA]</scope>
    <source>
        <strain evidence="2 3">PP9</strain>
    </source>
</reference>
<dbReference type="STRING" id="241244.ATY39_15430"/>
<dbReference type="KEGG" id="rst:ATY39_15430"/>
<dbReference type="OrthoDB" id="2452115at2"/>
<keyword evidence="3" id="KW-1185">Reference proteome</keyword>
<feature type="transmembrane region" description="Helical" evidence="1">
    <location>
        <begin position="100"/>
        <end position="117"/>
    </location>
</feature>
<evidence type="ECO:0000313" key="3">
    <source>
        <dbReference type="Proteomes" id="UP000076021"/>
    </source>
</evidence>
<keyword evidence="1" id="KW-0812">Transmembrane</keyword>
<evidence type="ECO:0008006" key="4">
    <source>
        <dbReference type="Google" id="ProtNLM"/>
    </source>
</evidence>
<dbReference type="Proteomes" id="UP000076021">
    <property type="component" value="Chromosome"/>
</dbReference>
<sequence length="152" mass="17517">MTVSQQFLSIAALIASGVIGAAIIDLVRSFSFYAAPKSLLRKGYILFELTAWILLGIGTFLLLMVVRDGEWHFVDFLSQLLGFCLYQLFLQSLVRFCGRLFVRLVIHPIWFIIRLIIGIVRQIIRIIVKIVMIILFPLRFVVEKIKNFTLKK</sequence>
<feature type="transmembrane region" description="Helical" evidence="1">
    <location>
        <begin position="123"/>
        <end position="142"/>
    </location>
</feature>
<proteinExistence type="predicted"/>
<dbReference type="AlphaFoldDB" id="A0A143HG35"/>
<feature type="transmembrane region" description="Helical" evidence="1">
    <location>
        <begin position="45"/>
        <end position="65"/>
    </location>
</feature>
<feature type="transmembrane region" description="Helical" evidence="1">
    <location>
        <begin position="6"/>
        <end position="24"/>
    </location>
</feature>